<dbReference type="PANTHER" id="PTHR31563">
    <property type="entry name" value="ION CHANNEL POLLUX-RELATED"/>
    <property type="match status" value="1"/>
</dbReference>
<evidence type="ECO:0000256" key="2">
    <source>
        <dbReference type="ARBA" id="ARBA00008577"/>
    </source>
</evidence>
<dbReference type="Proteomes" id="UP001589568">
    <property type="component" value="Unassembled WGS sequence"/>
</dbReference>
<feature type="domain" description="RCK C-terminal" evidence="11">
    <location>
        <begin position="286"/>
        <end position="369"/>
    </location>
</feature>
<evidence type="ECO:0000256" key="3">
    <source>
        <dbReference type="ARBA" id="ARBA00022448"/>
    </source>
</evidence>
<feature type="transmembrane region" description="Helical" evidence="9">
    <location>
        <begin position="85"/>
        <end position="109"/>
    </location>
</feature>
<keyword evidence="6" id="KW-0406">Ion transport</keyword>
<dbReference type="PROSITE" id="PS51202">
    <property type="entry name" value="RCK_C"/>
    <property type="match status" value="1"/>
</dbReference>
<feature type="domain" description="RCK N-terminal" evidence="10">
    <location>
        <begin position="130"/>
        <end position="266"/>
    </location>
</feature>
<dbReference type="InterPro" id="IPR044849">
    <property type="entry name" value="CASTOR/POLLUX/SYM8-like"/>
</dbReference>
<dbReference type="EMBL" id="JBHMCF010000011">
    <property type="protein sequence ID" value="MFB9470528.1"/>
    <property type="molecule type" value="Genomic_DNA"/>
</dbReference>
<dbReference type="RefSeq" id="WP_364366462.1">
    <property type="nucleotide sequence ID" value="NZ_JBHMCF010000011.1"/>
</dbReference>
<proteinExistence type="inferred from homology"/>
<evidence type="ECO:0000256" key="7">
    <source>
        <dbReference type="ARBA" id="ARBA00023136"/>
    </source>
</evidence>
<organism evidence="12 13">
    <name type="scientific">Nonomuraea salmonea</name>
    <dbReference type="NCBI Taxonomy" id="46181"/>
    <lineage>
        <taxon>Bacteria</taxon>
        <taxon>Bacillati</taxon>
        <taxon>Actinomycetota</taxon>
        <taxon>Actinomycetes</taxon>
        <taxon>Streptosporangiales</taxon>
        <taxon>Streptosporangiaceae</taxon>
        <taxon>Nonomuraea</taxon>
    </lineage>
</organism>
<evidence type="ECO:0000256" key="4">
    <source>
        <dbReference type="ARBA" id="ARBA00022692"/>
    </source>
</evidence>
<dbReference type="PANTHER" id="PTHR31563:SF10">
    <property type="entry name" value="ION CHANNEL POLLUX-RELATED"/>
    <property type="match status" value="1"/>
</dbReference>
<evidence type="ECO:0000313" key="13">
    <source>
        <dbReference type="Proteomes" id="UP001589568"/>
    </source>
</evidence>
<feature type="transmembrane region" description="Helical" evidence="9">
    <location>
        <begin position="28"/>
        <end position="51"/>
    </location>
</feature>
<evidence type="ECO:0000259" key="11">
    <source>
        <dbReference type="PROSITE" id="PS51202"/>
    </source>
</evidence>
<dbReference type="InterPro" id="IPR010420">
    <property type="entry name" value="CASTOR/POLLUX/SYM8_dom"/>
</dbReference>
<keyword evidence="5 9" id="KW-1133">Transmembrane helix</keyword>
<keyword evidence="3" id="KW-0813">Transport</keyword>
<comment type="similarity">
    <text evidence="2">Belongs to the castor/pollux (TC 1.A.1.23) family.</text>
</comment>
<evidence type="ECO:0000259" key="10">
    <source>
        <dbReference type="PROSITE" id="PS51201"/>
    </source>
</evidence>
<evidence type="ECO:0000313" key="12">
    <source>
        <dbReference type="EMBL" id="MFB9470528.1"/>
    </source>
</evidence>
<dbReference type="InterPro" id="IPR036291">
    <property type="entry name" value="NAD(P)-bd_dom_sf"/>
</dbReference>
<reference evidence="12 13" key="1">
    <citation type="submission" date="2024-09" db="EMBL/GenBank/DDBJ databases">
        <authorList>
            <person name="Sun Q."/>
            <person name="Mori K."/>
        </authorList>
    </citation>
    <scope>NUCLEOTIDE SEQUENCE [LARGE SCALE GENOMIC DNA]</scope>
    <source>
        <strain evidence="12 13">JCM 3324</strain>
    </source>
</reference>
<evidence type="ECO:0000256" key="1">
    <source>
        <dbReference type="ARBA" id="ARBA00004127"/>
    </source>
</evidence>
<name>A0ABV5NJS3_9ACTN</name>
<comment type="caution">
    <text evidence="12">The sequence shown here is derived from an EMBL/GenBank/DDBJ whole genome shotgun (WGS) entry which is preliminary data.</text>
</comment>
<accession>A0ABV5NJS3</accession>
<sequence length="624" mass="67997">MGEVSKVTFRERARYWFDNTMSKGTASLIGWLAIVSVALMAVVTGLTLWLAPNEPEGVDHAGELLWISLMHALSPGKVASDEGSITYVAIMFAMSLGGLFIVSMLVGLLSNGLKQKVDRLRRGRSRIVERGHTVILGWSDQVFTIISELVKAQASQKHSVIAIMAERDKLEMEEEIRERLGDLGGTRVVCRTGRPTEPRDLALMNLSTARSVVVLSPARDDPDAHVIKILLALAKREGVRPPVVAALTSSRNLAAARLAGGEDVHLVDSDDTASRLIVQSSRQSGMSVVCMDLLNFDGGEIYLRTPKKLLGVTYGDALHGYETASVIGLRRPSGIVLNPPLDTVIDDGDQVIIIADDDSHVRLAAGRPALEEAAIVTAEKAPTQPERTLLLNWNGRAEQIIRYLDGYVAAGSVLEVATDHPSAGTNLTGLRNLTVNVKDCDTTDRFALESLGVGLFQHVIVLSDDRFDPHHADTRTLMTLLQLRDMQKTLGEHYSIVSEMHDENNRALAEVTEADDIVISDTVIGLLLAQLAENRHLADVFGYLFDSRGSEIYPRPASDYVKTGVEVSFSTVVESARLRGETAIGYRDNLGRNDPPHYGIVLNPDKTRPIVLGTSDSVIVLAER</sequence>
<dbReference type="PROSITE" id="PS51201">
    <property type="entry name" value="RCK_N"/>
    <property type="match status" value="1"/>
</dbReference>
<evidence type="ECO:0000256" key="5">
    <source>
        <dbReference type="ARBA" id="ARBA00022989"/>
    </source>
</evidence>
<keyword evidence="7 9" id="KW-0472">Membrane</keyword>
<dbReference type="SUPFAM" id="SSF51735">
    <property type="entry name" value="NAD(P)-binding Rossmann-fold domains"/>
    <property type="match status" value="2"/>
</dbReference>
<keyword evidence="4 9" id="KW-0812">Transmembrane</keyword>
<dbReference type="Gene3D" id="3.40.50.720">
    <property type="entry name" value="NAD(P)-binding Rossmann-like Domain"/>
    <property type="match status" value="2"/>
</dbReference>
<gene>
    <name evidence="12" type="ORF">ACFFR3_13485</name>
</gene>
<keyword evidence="8" id="KW-0407">Ion channel</keyword>
<comment type="subcellular location">
    <subcellularLocation>
        <location evidence="1">Endomembrane system</location>
        <topology evidence="1">Multi-pass membrane protein</topology>
    </subcellularLocation>
</comment>
<keyword evidence="13" id="KW-1185">Reference proteome</keyword>
<evidence type="ECO:0000256" key="8">
    <source>
        <dbReference type="ARBA" id="ARBA00023303"/>
    </source>
</evidence>
<evidence type="ECO:0000256" key="9">
    <source>
        <dbReference type="SAM" id="Phobius"/>
    </source>
</evidence>
<dbReference type="InterPro" id="IPR003148">
    <property type="entry name" value="RCK_N"/>
</dbReference>
<protein>
    <submittedName>
        <fullName evidence="12">Potassium transporter TrkA</fullName>
    </submittedName>
</protein>
<dbReference type="Pfam" id="PF06241">
    <property type="entry name" value="Castor_Poll_mid"/>
    <property type="match status" value="1"/>
</dbReference>
<evidence type="ECO:0000256" key="6">
    <source>
        <dbReference type="ARBA" id="ARBA00023065"/>
    </source>
</evidence>
<dbReference type="InterPro" id="IPR006037">
    <property type="entry name" value="RCK_C"/>
</dbReference>